<reference evidence="1" key="1">
    <citation type="submission" date="2021-06" db="EMBL/GenBank/DDBJ databases">
        <authorList>
            <person name="Hodson N. C."/>
            <person name="Mongue J. A."/>
            <person name="Jaron S. K."/>
        </authorList>
    </citation>
    <scope>NUCLEOTIDE SEQUENCE</scope>
</reference>
<dbReference type="AlphaFoldDB" id="A0A8J2LZ12"/>
<comment type="caution">
    <text evidence="1">The sequence shown here is derived from an EMBL/GenBank/DDBJ whole genome shotgun (WGS) entry which is preliminary data.</text>
</comment>
<evidence type="ECO:0000313" key="1">
    <source>
        <dbReference type="EMBL" id="CAG7831275.1"/>
    </source>
</evidence>
<keyword evidence="2" id="KW-1185">Reference proteome</keyword>
<accession>A0A8J2LZ12</accession>
<dbReference type="Proteomes" id="UP000708208">
    <property type="component" value="Unassembled WGS sequence"/>
</dbReference>
<gene>
    <name evidence="1" type="ORF">AFUS01_LOCUS41027</name>
</gene>
<sequence length="272" mass="31476">MVLSVFLYVKPTTSPSKRKIQPREGPSTKKQLRKEARDVIVVLDPSPTLIDKANHSSSGVTTHELQDEVIQLPHYSTEELSSLLADKDNEIGYIIATFHNGVHRVKDSNQSTYQRHSTHNQLTNSQFWTCSLMRMETEIGQILWTWSLSRTCILWSHKYITRTCSDFHNNFRAGFGRTRMFRNNNWSTSAMVPSFFQGKPCTENFIDDMSNSEWTGNRSRSDVAKKIYSSAGIIHMLLICGESDRMIKKSIRLKTSWFPWSFVGLWKLLREF</sequence>
<organism evidence="1 2">
    <name type="scientific">Allacma fusca</name>
    <dbReference type="NCBI Taxonomy" id="39272"/>
    <lineage>
        <taxon>Eukaryota</taxon>
        <taxon>Metazoa</taxon>
        <taxon>Ecdysozoa</taxon>
        <taxon>Arthropoda</taxon>
        <taxon>Hexapoda</taxon>
        <taxon>Collembola</taxon>
        <taxon>Symphypleona</taxon>
        <taxon>Sminthuridae</taxon>
        <taxon>Allacma</taxon>
    </lineage>
</organism>
<protein>
    <submittedName>
        <fullName evidence="1">Uncharacterized protein</fullName>
    </submittedName>
</protein>
<dbReference type="EMBL" id="CAJVCH010559706">
    <property type="protein sequence ID" value="CAG7831275.1"/>
    <property type="molecule type" value="Genomic_DNA"/>
</dbReference>
<name>A0A8J2LZ12_9HEXA</name>
<evidence type="ECO:0000313" key="2">
    <source>
        <dbReference type="Proteomes" id="UP000708208"/>
    </source>
</evidence>
<proteinExistence type="predicted"/>